<evidence type="ECO:0000313" key="2">
    <source>
        <dbReference type="Proteomes" id="UP000005239"/>
    </source>
</evidence>
<accession>A0A8R1Z526</accession>
<dbReference type="AlphaFoldDB" id="A0A2A6CM79"/>
<keyword evidence="2" id="KW-1185">Reference proteome</keyword>
<accession>A0A2A6CM79</accession>
<dbReference type="Proteomes" id="UP000005239">
    <property type="component" value="Unassembled WGS sequence"/>
</dbReference>
<evidence type="ECO:0000313" key="1">
    <source>
        <dbReference type="EnsemblMetazoa" id="PPA45797.1"/>
    </source>
</evidence>
<reference evidence="2" key="1">
    <citation type="journal article" date="2008" name="Nat. Genet.">
        <title>The Pristionchus pacificus genome provides a unique perspective on nematode lifestyle and parasitism.</title>
        <authorList>
            <person name="Dieterich C."/>
            <person name="Clifton S.W."/>
            <person name="Schuster L.N."/>
            <person name="Chinwalla A."/>
            <person name="Delehaunty K."/>
            <person name="Dinkelacker I."/>
            <person name="Fulton L."/>
            <person name="Fulton R."/>
            <person name="Godfrey J."/>
            <person name="Minx P."/>
            <person name="Mitreva M."/>
            <person name="Roeseler W."/>
            <person name="Tian H."/>
            <person name="Witte H."/>
            <person name="Yang S.P."/>
            <person name="Wilson R.K."/>
            <person name="Sommer R.J."/>
        </authorList>
    </citation>
    <scope>NUCLEOTIDE SEQUENCE [LARGE SCALE GENOMIC DNA]</scope>
    <source>
        <strain evidence="2">PS312</strain>
    </source>
</reference>
<name>A0A2A6CM79_PRIPA</name>
<protein>
    <submittedName>
        <fullName evidence="1">Uncharacterized protein</fullName>
    </submittedName>
</protein>
<proteinExistence type="predicted"/>
<sequence length="86" mass="9877">MFKSLAAVVESRIECGEEEFEEAPISIFGAHVVYQSIKHQKLCLYLDFQPRLPMVGKPIWFSTTSKSDVVKRYGGLIHLMNHEKVH</sequence>
<reference evidence="1" key="2">
    <citation type="submission" date="2022-06" db="UniProtKB">
        <authorList>
            <consortium name="EnsemblMetazoa"/>
        </authorList>
    </citation>
    <scope>IDENTIFICATION</scope>
    <source>
        <strain evidence="1">PS312</strain>
    </source>
</reference>
<dbReference type="EnsemblMetazoa" id="PPA45797.1">
    <property type="protein sequence ID" value="PPA45797.1"/>
    <property type="gene ID" value="WBGene00284166"/>
</dbReference>
<gene>
    <name evidence="1" type="primary">WBGene00284166</name>
</gene>
<organism evidence="1 2">
    <name type="scientific">Pristionchus pacificus</name>
    <name type="common">Parasitic nematode worm</name>
    <dbReference type="NCBI Taxonomy" id="54126"/>
    <lineage>
        <taxon>Eukaryota</taxon>
        <taxon>Metazoa</taxon>
        <taxon>Ecdysozoa</taxon>
        <taxon>Nematoda</taxon>
        <taxon>Chromadorea</taxon>
        <taxon>Rhabditida</taxon>
        <taxon>Rhabditina</taxon>
        <taxon>Diplogasteromorpha</taxon>
        <taxon>Diplogasteroidea</taxon>
        <taxon>Neodiplogasteridae</taxon>
        <taxon>Pristionchus</taxon>
    </lineage>
</organism>